<keyword evidence="10" id="KW-0449">Lipoprotein</keyword>
<evidence type="ECO:0000256" key="7">
    <source>
        <dbReference type="ARBA" id="ARBA00022801"/>
    </source>
</evidence>
<keyword evidence="9 14" id="KW-0482">Metalloprotease</keyword>
<dbReference type="RefSeq" id="XP_034240272.1">
    <property type="nucleotide sequence ID" value="XM_034384381.1"/>
</dbReference>
<dbReference type="InterPro" id="IPR045357">
    <property type="entry name" value="Aminopeptidase_N-like_N"/>
</dbReference>
<keyword evidence="4" id="KW-0472">Membrane</keyword>
<evidence type="ECO:0000256" key="5">
    <source>
        <dbReference type="ARBA" id="ARBA00022670"/>
    </source>
</evidence>
<keyword evidence="4" id="KW-0336">GPI-anchor</keyword>
<keyword evidence="5 14" id="KW-0645">Protease</keyword>
<feature type="domain" description="ERAP1-like C-terminal" evidence="16">
    <location>
        <begin position="627"/>
        <end position="925"/>
    </location>
</feature>
<keyword evidence="3 14" id="KW-0031">Aminopeptidase</keyword>
<dbReference type="EC" id="3.4.11.-" evidence="14"/>
<evidence type="ECO:0000259" key="17">
    <source>
        <dbReference type="Pfam" id="PF17900"/>
    </source>
</evidence>
<dbReference type="CDD" id="cd09601">
    <property type="entry name" value="M1_APN-Q_like"/>
    <property type="match status" value="1"/>
</dbReference>
<keyword evidence="6 12" id="KW-0479">Metal-binding</keyword>
<dbReference type="Gene3D" id="1.25.50.20">
    <property type="match status" value="1"/>
</dbReference>
<dbReference type="FunFam" id="1.10.390.10:FF:000001">
    <property type="entry name" value="Aminopeptidase"/>
    <property type="match status" value="1"/>
</dbReference>
<evidence type="ECO:0000256" key="10">
    <source>
        <dbReference type="ARBA" id="ARBA00023288"/>
    </source>
</evidence>
<dbReference type="Gene3D" id="1.10.390.10">
    <property type="entry name" value="Neutral Protease Domain 2"/>
    <property type="match status" value="1"/>
</dbReference>
<evidence type="ECO:0000259" key="15">
    <source>
        <dbReference type="Pfam" id="PF01433"/>
    </source>
</evidence>
<dbReference type="GO" id="GO:0098552">
    <property type="term" value="C:side of membrane"/>
    <property type="evidence" value="ECO:0007669"/>
    <property type="project" value="UniProtKB-KW"/>
</dbReference>
<feature type="domain" description="Aminopeptidase N-like N-terminal" evidence="17">
    <location>
        <begin position="37"/>
        <end position="232"/>
    </location>
</feature>
<dbReference type="SUPFAM" id="SSF55486">
    <property type="entry name" value="Metalloproteases ('zincins'), catalytic domain"/>
    <property type="match status" value="1"/>
</dbReference>
<feature type="binding site" evidence="12">
    <location>
        <position position="367"/>
    </location>
    <ligand>
        <name>Zn(2+)</name>
        <dbReference type="ChEBI" id="CHEBI:29105"/>
        <note>catalytic</note>
    </ligand>
</feature>
<feature type="binding site" evidence="12">
    <location>
        <position position="390"/>
    </location>
    <ligand>
        <name>Zn(2+)</name>
        <dbReference type="ChEBI" id="CHEBI:29105"/>
        <note>catalytic</note>
    </ligand>
</feature>
<dbReference type="AlphaFoldDB" id="A0A6P8Z125"/>
<dbReference type="GO" id="GO:0005886">
    <property type="term" value="C:plasma membrane"/>
    <property type="evidence" value="ECO:0007669"/>
    <property type="project" value="UniProtKB-SubCell"/>
</dbReference>
<evidence type="ECO:0000256" key="12">
    <source>
        <dbReference type="PIRSR" id="PIRSR634016-3"/>
    </source>
</evidence>
<protein>
    <recommendedName>
        <fullName evidence="14">Aminopeptidase</fullName>
        <ecNumber evidence="14">3.4.11.-</ecNumber>
    </recommendedName>
</protein>
<dbReference type="PANTHER" id="PTHR11533">
    <property type="entry name" value="PROTEASE M1 ZINC METALLOPROTEASE"/>
    <property type="match status" value="1"/>
</dbReference>
<dbReference type="InParanoid" id="A0A6P8Z125"/>
<dbReference type="OrthoDB" id="510539at2759"/>
<evidence type="ECO:0000313" key="19">
    <source>
        <dbReference type="RefSeq" id="XP_034240272.1"/>
    </source>
</evidence>
<evidence type="ECO:0000259" key="16">
    <source>
        <dbReference type="Pfam" id="PF11838"/>
    </source>
</evidence>
<sequence length="951" mass="105695">MVTEISALGDDDLQLLQDRDGDARDDNVTTWLPRDLQPLHYRVAIQPVLQEGNFTAPGELEFTFRARAATDRVVINVRDLAVDEASVAVEEEGPSGTWRSVGVLRHEYNASMETYAAVLQAALRPGRATKYRLKMKYVGGVRDDLKGLYALTYPGENNAKRYMALTQLHPTNARTMFPCLDEPQHKARFTLAVARRPEHTVVANMPLRASEPRADGWVWDHFHTSVPMSTYLIALAVFDFKFLQLTGERVTQHDRVPVADAVTRDVSVAFRNASRDSSRDVTTRVWARPGLLHRGEYAARIGPRVLRFFSDMFNISFPLPKQDLVAAPKLMFSAMENWGLITFREDSLLVDEANTGSRHLVATTVAHELAHQWFGNLVTMTWWNDVWLNEGFATFMSQLGVSHVEPGWRSEGVFVLENMQGVMQDDALPSSHAVSREVYRVGDIDNIFDAISYKKGSSLVRMMSAFLGADAFQRGLNAYLRRHAYANAAQDDLWAALTEAARTARRPGGARLPPGQSVKSIMDSWTLRTGFPVVDVVRDYCRGTANVTQRRFLVATASSVTTATSTTTATTGSPSAQDADAEDCCWGVPLWLKTPRNLFRPSKPTETLQWLQTRGAEVAGLPGSAQWVLANGARAGFYRVNYDAANWRLLTEGLDDLSDLERAGLVDDALALADAGLLAYEVPLGLLQRLPRTEPSLAWVAALSWLAKISHLLHGTHGANGAQGSSSAFSRWARGVAADLLRVSSSAAVRASTDPVDHAFVTRVRRWACGLGVPECLGQHAPHAPAARLVFNETDICEGSTRTPEEWSSLLTKVSKEDSNLYLKLAECIQSSSAARRMMEMTFMEDENDQMVSDLLVRLSANPHSYDTLMQFLTENLTPLLDRHGNGLSYDFVKSTAPFVKNDDHQNKMKKIFLKSNLNDLSHRAEQGAHNIWWIENQAEHVLKAVQVFVQ</sequence>
<dbReference type="Pfam" id="PF17900">
    <property type="entry name" value="Peptidase_M1_N"/>
    <property type="match status" value="1"/>
</dbReference>
<keyword evidence="18" id="KW-1185">Reference proteome</keyword>
<feature type="site" description="Transition state stabilizer" evidence="13">
    <location>
        <position position="453"/>
    </location>
</feature>
<evidence type="ECO:0000256" key="9">
    <source>
        <dbReference type="ARBA" id="ARBA00023049"/>
    </source>
</evidence>
<dbReference type="Pfam" id="PF01433">
    <property type="entry name" value="Peptidase_M1"/>
    <property type="match status" value="1"/>
</dbReference>
<feature type="active site" description="Proton acceptor" evidence="11">
    <location>
        <position position="368"/>
    </location>
</feature>
<organism evidence="19">
    <name type="scientific">Thrips palmi</name>
    <name type="common">Melon thrips</name>
    <dbReference type="NCBI Taxonomy" id="161013"/>
    <lineage>
        <taxon>Eukaryota</taxon>
        <taxon>Metazoa</taxon>
        <taxon>Ecdysozoa</taxon>
        <taxon>Arthropoda</taxon>
        <taxon>Hexapoda</taxon>
        <taxon>Insecta</taxon>
        <taxon>Pterygota</taxon>
        <taxon>Neoptera</taxon>
        <taxon>Paraneoptera</taxon>
        <taxon>Thysanoptera</taxon>
        <taxon>Terebrantia</taxon>
        <taxon>Thripoidea</taxon>
        <taxon>Thripidae</taxon>
        <taxon>Thrips</taxon>
    </lineage>
</organism>
<dbReference type="InterPro" id="IPR027268">
    <property type="entry name" value="Peptidase_M4/M1_CTD_sf"/>
</dbReference>
<proteinExistence type="inferred from homology"/>
<evidence type="ECO:0000256" key="11">
    <source>
        <dbReference type="PIRSR" id="PIRSR634016-1"/>
    </source>
</evidence>
<dbReference type="GO" id="GO:0070006">
    <property type="term" value="F:metalloaminopeptidase activity"/>
    <property type="evidence" value="ECO:0007669"/>
    <property type="project" value="TreeGrafter"/>
</dbReference>
<feature type="domain" description="Peptidase M1 membrane alanine aminopeptidase" evidence="15">
    <location>
        <begin position="297"/>
        <end position="525"/>
    </location>
</feature>
<name>A0A6P8Z125_THRPL</name>
<evidence type="ECO:0000256" key="8">
    <source>
        <dbReference type="ARBA" id="ARBA00022833"/>
    </source>
</evidence>
<dbReference type="GO" id="GO:0043171">
    <property type="term" value="P:peptide catabolic process"/>
    <property type="evidence" value="ECO:0007669"/>
    <property type="project" value="TreeGrafter"/>
</dbReference>
<evidence type="ECO:0000256" key="4">
    <source>
        <dbReference type="ARBA" id="ARBA00022622"/>
    </source>
</evidence>
<dbReference type="SUPFAM" id="SSF63737">
    <property type="entry name" value="Leukotriene A4 hydrolase N-terminal domain"/>
    <property type="match status" value="1"/>
</dbReference>
<dbReference type="PRINTS" id="PR00756">
    <property type="entry name" value="ALADIPTASE"/>
</dbReference>
<dbReference type="Gene3D" id="2.60.40.1730">
    <property type="entry name" value="tricorn interacting facor f3 domain"/>
    <property type="match status" value="1"/>
</dbReference>
<comment type="similarity">
    <text evidence="2 14">Belongs to the peptidase M1 family.</text>
</comment>
<dbReference type="GO" id="GO:0042277">
    <property type="term" value="F:peptide binding"/>
    <property type="evidence" value="ECO:0007669"/>
    <property type="project" value="TreeGrafter"/>
</dbReference>
<evidence type="ECO:0000256" key="2">
    <source>
        <dbReference type="ARBA" id="ARBA00010136"/>
    </source>
</evidence>
<reference evidence="19" key="1">
    <citation type="submission" date="2025-08" db="UniProtKB">
        <authorList>
            <consortium name="RefSeq"/>
        </authorList>
    </citation>
    <scope>IDENTIFICATION</scope>
    <source>
        <tissue evidence="19">Total insect</tissue>
    </source>
</reference>
<evidence type="ECO:0000256" key="14">
    <source>
        <dbReference type="RuleBase" id="RU364040"/>
    </source>
</evidence>
<dbReference type="GO" id="GO:0005615">
    <property type="term" value="C:extracellular space"/>
    <property type="evidence" value="ECO:0007669"/>
    <property type="project" value="TreeGrafter"/>
</dbReference>
<evidence type="ECO:0000256" key="6">
    <source>
        <dbReference type="ARBA" id="ARBA00022723"/>
    </source>
</evidence>
<keyword evidence="7 14" id="KW-0378">Hydrolase</keyword>
<dbReference type="GO" id="GO:0005737">
    <property type="term" value="C:cytoplasm"/>
    <property type="evidence" value="ECO:0007669"/>
    <property type="project" value="TreeGrafter"/>
</dbReference>
<feature type="binding site" evidence="12">
    <location>
        <position position="371"/>
    </location>
    <ligand>
        <name>Zn(2+)</name>
        <dbReference type="ChEBI" id="CHEBI:29105"/>
        <note>catalytic</note>
    </ligand>
</feature>
<gene>
    <name evidence="19" type="primary">LOC117644766</name>
</gene>
<dbReference type="Pfam" id="PF11838">
    <property type="entry name" value="ERAP1_C"/>
    <property type="match status" value="1"/>
</dbReference>
<evidence type="ECO:0000256" key="1">
    <source>
        <dbReference type="ARBA" id="ARBA00004609"/>
    </source>
</evidence>
<evidence type="ECO:0000313" key="18">
    <source>
        <dbReference type="Proteomes" id="UP000515158"/>
    </source>
</evidence>
<keyword evidence="8 12" id="KW-0862">Zinc</keyword>
<dbReference type="InterPro" id="IPR050344">
    <property type="entry name" value="Peptidase_M1_aminopeptidases"/>
</dbReference>
<dbReference type="GeneID" id="117644766"/>
<dbReference type="InterPro" id="IPR034016">
    <property type="entry name" value="M1_APN-typ"/>
</dbReference>
<keyword evidence="4" id="KW-0325">Glycoprotein</keyword>
<accession>A0A6P8Z125</accession>
<dbReference type="Proteomes" id="UP000515158">
    <property type="component" value="Unplaced"/>
</dbReference>
<comment type="subcellular location">
    <subcellularLocation>
        <location evidence="1">Cell membrane</location>
        <topology evidence="1">Lipid-anchor</topology>
        <topology evidence="1">GPI-anchor</topology>
    </subcellularLocation>
</comment>
<dbReference type="InterPro" id="IPR042097">
    <property type="entry name" value="Aminopeptidase_N-like_N_sf"/>
</dbReference>
<dbReference type="PANTHER" id="PTHR11533:SF294">
    <property type="entry name" value="THYROTROPIN-RELEASING HORMONE-DEGRADING ECTOENZYME"/>
    <property type="match status" value="1"/>
</dbReference>
<dbReference type="Gene3D" id="2.60.40.1910">
    <property type="match status" value="1"/>
</dbReference>
<dbReference type="InterPro" id="IPR001930">
    <property type="entry name" value="Peptidase_M1"/>
</dbReference>
<dbReference type="InterPro" id="IPR014782">
    <property type="entry name" value="Peptidase_M1_dom"/>
</dbReference>
<dbReference type="GO" id="GO:0006508">
    <property type="term" value="P:proteolysis"/>
    <property type="evidence" value="ECO:0007669"/>
    <property type="project" value="UniProtKB-KW"/>
</dbReference>
<dbReference type="KEGG" id="tpal:117644766"/>
<dbReference type="GO" id="GO:0008270">
    <property type="term" value="F:zinc ion binding"/>
    <property type="evidence" value="ECO:0007669"/>
    <property type="project" value="UniProtKB-UniRule"/>
</dbReference>
<dbReference type="InterPro" id="IPR024571">
    <property type="entry name" value="ERAP1-like_C_dom"/>
</dbReference>
<evidence type="ECO:0000256" key="3">
    <source>
        <dbReference type="ARBA" id="ARBA00022438"/>
    </source>
</evidence>
<comment type="cofactor">
    <cofactor evidence="12 14">
        <name>Zn(2+)</name>
        <dbReference type="ChEBI" id="CHEBI:29105"/>
    </cofactor>
    <text evidence="12 14">Binds 1 zinc ion per subunit.</text>
</comment>
<evidence type="ECO:0000256" key="13">
    <source>
        <dbReference type="PIRSR" id="PIRSR634016-4"/>
    </source>
</evidence>